<proteinExistence type="predicted"/>
<reference evidence="2 3" key="1">
    <citation type="submission" date="2016-06" db="EMBL/GenBank/DDBJ databases">
        <authorList>
            <person name="Kjaerup R.B."/>
            <person name="Dalgaard T.S."/>
            <person name="Juul-Madsen H.R."/>
        </authorList>
    </citation>
    <scope>NUCLEOTIDE SEQUENCE [LARGE SCALE GENOMIC DNA]</scope>
    <source>
        <strain evidence="2 3">1165133.8</strain>
    </source>
</reference>
<dbReference type="RefSeq" id="WP_065142520.1">
    <property type="nucleotide sequence ID" value="NZ_LZLS01000023.1"/>
</dbReference>
<feature type="region of interest" description="Disordered" evidence="1">
    <location>
        <begin position="125"/>
        <end position="156"/>
    </location>
</feature>
<evidence type="ECO:0000313" key="2">
    <source>
        <dbReference type="EMBL" id="OBK30668.1"/>
    </source>
</evidence>
<feature type="compositionally biased region" description="Polar residues" evidence="1">
    <location>
        <begin position="133"/>
        <end position="148"/>
    </location>
</feature>
<dbReference type="AlphaFoldDB" id="A0A1A3P8W4"/>
<dbReference type="EMBL" id="LZLS01000023">
    <property type="protein sequence ID" value="OBK30668.1"/>
    <property type="molecule type" value="Genomic_DNA"/>
</dbReference>
<evidence type="ECO:0008006" key="4">
    <source>
        <dbReference type="Google" id="ProtNLM"/>
    </source>
</evidence>
<organism evidence="2 3">
    <name type="scientific">Mycobacterium asiaticum</name>
    <dbReference type="NCBI Taxonomy" id="1790"/>
    <lineage>
        <taxon>Bacteria</taxon>
        <taxon>Bacillati</taxon>
        <taxon>Actinomycetota</taxon>
        <taxon>Actinomycetes</taxon>
        <taxon>Mycobacteriales</taxon>
        <taxon>Mycobacteriaceae</taxon>
        <taxon>Mycobacterium</taxon>
    </lineage>
</organism>
<name>A0A1A3P8W4_MYCAS</name>
<accession>A0A1A3P8W4</accession>
<comment type="caution">
    <text evidence="2">The sequence shown here is derived from an EMBL/GenBank/DDBJ whole genome shotgun (WGS) entry which is preliminary data.</text>
</comment>
<dbReference type="Proteomes" id="UP000093928">
    <property type="component" value="Unassembled WGS sequence"/>
</dbReference>
<evidence type="ECO:0000256" key="1">
    <source>
        <dbReference type="SAM" id="MobiDB-lite"/>
    </source>
</evidence>
<sequence>MSNDPRRASIRERVRSNGELTFAVLFRVDGRQSSLSFKDRHQADGFRSPIKGHGAERALEMHCIDSSPRQTDGSGRMTVGRWIDRHIDSFSGFERKTRAECRRYLTRDIEPVLGNIPLAALSRSIFPGHSGRDQLQPSRPAANQTPGTGPSDRGRR</sequence>
<gene>
    <name evidence="2" type="ORF">A5634_15370</name>
</gene>
<evidence type="ECO:0000313" key="3">
    <source>
        <dbReference type="Proteomes" id="UP000093928"/>
    </source>
</evidence>
<protein>
    <recommendedName>
        <fullName evidence="4">Integrase SAM-like N-terminal domain-containing protein</fullName>
    </recommendedName>
</protein>
<dbReference type="OrthoDB" id="1822491at2"/>